<dbReference type="Gene3D" id="2.60.40.2970">
    <property type="match status" value="1"/>
</dbReference>
<keyword evidence="8 13" id="KW-0732">Signal</keyword>
<keyword evidence="10" id="KW-0862">Zinc</keyword>
<comment type="similarity">
    <text evidence="3">Belongs to the peptidase M35 family.</text>
</comment>
<dbReference type="PROSITE" id="PS51257">
    <property type="entry name" value="PROKAR_LIPOPROTEIN"/>
    <property type="match status" value="1"/>
</dbReference>
<gene>
    <name evidence="14" type="ORF">DCS_02168</name>
</gene>
<accession>A0A151GVB4</accession>
<keyword evidence="11" id="KW-0482">Metalloprotease</keyword>
<dbReference type="AlphaFoldDB" id="A0A151GVB4"/>
<dbReference type="InterPro" id="IPR001384">
    <property type="entry name" value="Peptidase_M35"/>
</dbReference>
<dbReference type="Proteomes" id="UP000076580">
    <property type="component" value="Chromosome 01"/>
</dbReference>
<comment type="cofactor">
    <cofactor evidence="2">
        <name>Zn(2+)</name>
        <dbReference type="ChEBI" id="CHEBI:29105"/>
    </cofactor>
</comment>
<keyword evidence="5" id="KW-0645">Protease</keyword>
<evidence type="ECO:0000256" key="8">
    <source>
        <dbReference type="ARBA" id="ARBA00022729"/>
    </source>
</evidence>
<keyword evidence="12" id="KW-0865">Zymogen</keyword>
<organism evidence="14 15">
    <name type="scientific">Drechmeria coniospora</name>
    <name type="common">Nematophagous fungus</name>
    <name type="synonym">Meria coniospora</name>
    <dbReference type="NCBI Taxonomy" id="98403"/>
    <lineage>
        <taxon>Eukaryota</taxon>
        <taxon>Fungi</taxon>
        <taxon>Dikarya</taxon>
        <taxon>Ascomycota</taxon>
        <taxon>Pezizomycotina</taxon>
        <taxon>Sordariomycetes</taxon>
        <taxon>Hypocreomycetidae</taxon>
        <taxon>Hypocreales</taxon>
        <taxon>Ophiocordycipitaceae</taxon>
        <taxon>Drechmeria</taxon>
    </lineage>
</organism>
<evidence type="ECO:0000256" key="5">
    <source>
        <dbReference type="ARBA" id="ARBA00022670"/>
    </source>
</evidence>
<keyword evidence="7" id="KW-0479">Metal-binding</keyword>
<keyword evidence="6" id="KW-0165">Cleavage on pair of basic residues</keyword>
<dbReference type="EMBL" id="LAYC01000001">
    <property type="protein sequence ID" value="KYK61028.1"/>
    <property type="molecule type" value="Genomic_DNA"/>
</dbReference>
<dbReference type="Gene3D" id="3.40.390.10">
    <property type="entry name" value="Collagenase (Catalytic Domain)"/>
    <property type="match status" value="1"/>
</dbReference>
<dbReference type="GeneID" id="63714811"/>
<feature type="signal peptide" evidence="13">
    <location>
        <begin position="1"/>
        <end position="23"/>
    </location>
</feature>
<sequence>MRFFGSLLFLASFACASPAEVHGDQHELSVNLEKVVGTNTEFKATVTNNGKTDVQILKSGSIFDSRLIRKAWVSRPDGTSVEFKGMTLSVNSDVPLDENSFQHIASGGRFDVIFDLAKVYNLSGGGKFVVDAHGVFFFFEGQSTISRQVSYNSPSIEVEIDGELAAKAANANEPRNEARSVSSFAHCTPKQNAMLARAINDCVTLANAGSAGAQSSDSDRLEMYFKNSSPFVRNHISTVFEEAQQLCDVTTSEKGYRAICRTDYCGNDFGYIIGKEIAYCPSFFEPRGYIYGGLTDTAKICFKPSRAHFVLKNAVSLTGRAKGKVVEHHEIIKLPMEHARDNPANYASFATSAKLQCVKELSWKWAWQTASEAFY</sequence>
<evidence type="ECO:0000256" key="10">
    <source>
        <dbReference type="ARBA" id="ARBA00022833"/>
    </source>
</evidence>
<evidence type="ECO:0000256" key="1">
    <source>
        <dbReference type="ARBA" id="ARBA00001187"/>
    </source>
</evidence>
<name>A0A151GVB4_DRECN</name>
<dbReference type="SUPFAM" id="SSF55486">
    <property type="entry name" value="Metalloproteases ('zincins'), catalytic domain"/>
    <property type="match status" value="1"/>
</dbReference>
<protein>
    <recommendedName>
        <fullName evidence="4">deuterolysin</fullName>
        <ecNumber evidence="4">3.4.24.39</ecNumber>
    </recommendedName>
</protein>
<evidence type="ECO:0000256" key="12">
    <source>
        <dbReference type="ARBA" id="ARBA00023145"/>
    </source>
</evidence>
<dbReference type="InParanoid" id="A0A151GVB4"/>
<evidence type="ECO:0000256" key="7">
    <source>
        <dbReference type="ARBA" id="ARBA00022723"/>
    </source>
</evidence>
<dbReference type="Pfam" id="PF02102">
    <property type="entry name" value="Peptidase_M35"/>
    <property type="match status" value="1"/>
</dbReference>
<evidence type="ECO:0000313" key="15">
    <source>
        <dbReference type="Proteomes" id="UP000076580"/>
    </source>
</evidence>
<dbReference type="RefSeq" id="XP_040660380.1">
    <property type="nucleotide sequence ID" value="XM_040799497.1"/>
</dbReference>
<evidence type="ECO:0000256" key="3">
    <source>
        <dbReference type="ARBA" id="ARBA00010279"/>
    </source>
</evidence>
<comment type="caution">
    <text evidence="14">The sequence shown here is derived from an EMBL/GenBank/DDBJ whole genome shotgun (WGS) entry which is preliminary data.</text>
</comment>
<comment type="catalytic activity">
    <reaction evidence="1">
        <text>Preferential cleavage of bonds with hydrophobic residues in P1'. Also 3-Asn-|-Gln-4 and 8-Gly-|-Ser-9 bonds in insulin B chain.</text>
        <dbReference type="EC" id="3.4.24.39"/>
    </reaction>
</comment>
<dbReference type="GO" id="GO:0004222">
    <property type="term" value="F:metalloendopeptidase activity"/>
    <property type="evidence" value="ECO:0007669"/>
    <property type="project" value="InterPro"/>
</dbReference>
<dbReference type="PANTHER" id="PTHR37016">
    <property type="match status" value="1"/>
</dbReference>
<keyword evidence="9" id="KW-0378">Hydrolase</keyword>
<reference evidence="14 15" key="1">
    <citation type="journal article" date="2016" name="Sci. Rep.">
        <title>Insights into Adaptations to a Near-Obligate Nematode Endoparasitic Lifestyle from the Finished Genome of Drechmeria coniospora.</title>
        <authorList>
            <person name="Zhang L."/>
            <person name="Zhou Z."/>
            <person name="Guo Q."/>
            <person name="Fokkens L."/>
            <person name="Miskei M."/>
            <person name="Pocsi I."/>
            <person name="Zhang W."/>
            <person name="Chen M."/>
            <person name="Wang L."/>
            <person name="Sun Y."/>
            <person name="Donzelli B.G."/>
            <person name="Gibson D.M."/>
            <person name="Nelson D.R."/>
            <person name="Luo J.G."/>
            <person name="Rep M."/>
            <person name="Liu H."/>
            <person name="Yang S."/>
            <person name="Wang J."/>
            <person name="Krasnoff S.B."/>
            <person name="Xu Y."/>
            <person name="Molnar I."/>
            <person name="Lin M."/>
        </authorList>
    </citation>
    <scope>NUCLEOTIDE SEQUENCE [LARGE SCALE GENOMIC DNA]</scope>
    <source>
        <strain evidence="14 15">ARSEF 6962</strain>
    </source>
</reference>
<dbReference type="GO" id="GO:0046872">
    <property type="term" value="F:metal ion binding"/>
    <property type="evidence" value="ECO:0007669"/>
    <property type="project" value="UniProtKB-KW"/>
</dbReference>
<dbReference type="EC" id="3.4.24.39" evidence="4"/>
<keyword evidence="15" id="KW-1185">Reference proteome</keyword>
<dbReference type="STRING" id="98403.A0A151GVB4"/>
<evidence type="ECO:0000313" key="14">
    <source>
        <dbReference type="EMBL" id="KYK61028.1"/>
    </source>
</evidence>
<evidence type="ECO:0000256" key="2">
    <source>
        <dbReference type="ARBA" id="ARBA00001947"/>
    </source>
</evidence>
<evidence type="ECO:0000256" key="6">
    <source>
        <dbReference type="ARBA" id="ARBA00022685"/>
    </source>
</evidence>
<evidence type="ECO:0000256" key="4">
    <source>
        <dbReference type="ARBA" id="ARBA00012431"/>
    </source>
</evidence>
<dbReference type="PANTHER" id="PTHR37016:SF3">
    <property type="entry name" value="NEUTRAL PROTEASE 2-RELATED"/>
    <property type="match status" value="1"/>
</dbReference>
<feature type="chain" id="PRO_5007581030" description="deuterolysin" evidence="13">
    <location>
        <begin position="24"/>
        <end position="375"/>
    </location>
</feature>
<proteinExistence type="inferred from homology"/>
<dbReference type="InterPro" id="IPR050414">
    <property type="entry name" value="Fungal_M35_metalloproteases"/>
</dbReference>
<evidence type="ECO:0000256" key="13">
    <source>
        <dbReference type="SAM" id="SignalP"/>
    </source>
</evidence>
<dbReference type="GO" id="GO:0006508">
    <property type="term" value="P:proteolysis"/>
    <property type="evidence" value="ECO:0007669"/>
    <property type="project" value="UniProtKB-KW"/>
</dbReference>
<evidence type="ECO:0000256" key="9">
    <source>
        <dbReference type="ARBA" id="ARBA00022801"/>
    </source>
</evidence>
<dbReference type="InterPro" id="IPR024079">
    <property type="entry name" value="MetalloPept_cat_dom_sf"/>
</dbReference>
<evidence type="ECO:0000256" key="11">
    <source>
        <dbReference type="ARBA" id="ARBA00023049"/>
    </source>
</evidence>